<dbReference type="Proteomes" id="UP000293852">
    <property type="component" value="Unassembled WGS sequence"/>
</dbReference>
<keyword evidence="2" id="KW-0479">Metal-binding</keyword>
<protein>
    <submittedName>
        <fullName evidence="7">PIN domain-containing protein</fullName>
    </submittedName>
</protein>
<evidence type="ECO:0000313" key="8">
    <source>
        <dbReference type="Proteomes" id="UP000293852"/>
    </source>
</evidence>
<gene>
    <name evidence="7" type="ORF">EV386_0918</name>
</gene>
<organism evidence="7 8">
    <name type="scientific">Xylanimonas ulmi</name>
    <dbReference type="NCBI Taxonomy" id="228973"/>
    <lineage>
        <taxon>Bacteria</taxon>
        <taxon>Bacillati</taxon>
        <taxon>Actinomycetota</taxon>
        <taxon>Actinomycetes</taxon>
        <taxon>Micrococcales</taxon>
        <taxon>Promicromonosporaceae</taxon>
        <taxon>Xylanimonas</taxon>
    </lineage>
</organism>
<comment type="caution">
    <text evidence="7">The sequence shown here is derived from an EMBL/GenBank/DDBJ whole genome shotgun (WGS) entry which is preliminary data.</text>
</comment>
<proteinExistence type="predicted"/>
<dbReference type="InterPro" id="IPR029060">
    <property type="entry name" value="PIN-like_dom_sf"/>
</dbReference>
<evidence type="ECO:0000256" key="3">
    <source>
        <dbReference type="ARBA" id="ARBA00022801"/>
    </source>
</evidence>
<dbReference type="SUPFAM" id="SSF88723">
    <property type="entry name" value="PIN domain-like"/>
    <property type="match status" value="1"/>
</dbReference>
<dbReference type="EMBL" id="SGWX01000001">
    <property type="protein sequence ID" value="RZS60648.1"/>
    <property type="molecule type" value="Genomic_DNA"/>
</dbReference>
<evidence type="ECO:0000259" key="6">
    <source>
        <dbReference type="Pfam" id="PF26343"/>
    </source>
</evidence>
<keyword evidence="8" id="KW-1185">Reference proteome</keyword>
<dbReference type="InterPro" id="IPR002716">
    <property type="entry name" value="PIN_dom"/>
</dbReference>
<reference evidence="7 8" key="1">
    <citation type="submission" date="2019-02" db="EMBL/GenBank/DDBJ databases">
        <title>Sequencing the genomes of 1000 actinobacteria strains.</title>
        <authorList>
            <person name="Klenk H.-P."/>
        </authorList>
    </citation>
    <scope>NUCLEOTIDE SEQUENCE [LARGE SCALE GENOMIC DNA]</scope>
    <source>
        <strain evidence="7 8">DSM 16932</strain>
    </source>
</reference>
<evidence type="ECO:0000256" key="4">
    <source>
        <dbReference type="ARBA" id="ARBA00022842"/>
    </source>
</evidence>
<sequence>MARLQRVFIDTSELFPFTIMDVLLTLSEDLLFTWVWTDDVLDEWEHVIVREGQRSPQSAKSVTDAVRTHFGRHRIDGDLYDGKITEDLSPDPGDRNHAAACVYGDVDVLVTRNVKHYRSPRLTDAGVEVVTADAFLCALLVRHPSDVLGSVVNAAARRRNPPTTFTGFVERLERAGATQFAHLLLDADRRRRRAVADELSAGTDGFS</sequence>
<keyword evidence="4" id="KW-0460">Magnesium</keyword>
<evidence type="ECO:0000313" key="7">
    <source>
        <dbReference type="EMBL" id="RZS60648.1"/>
    </source>
</evidence>
<dbReference type="GO" id="GO:0004518">
    <property type="term" value="F:nuclease activity"/>
    <property type="evidence" value="ECO:0007669"/>
    <property type="project" value="UniProtKB-KW"/>
</dbReference>
<evidence type="ECO:0000259" key="5">
    <source>
        <dbReference type="Pfam" id="PF13470"/>
    </source>
</evidence>
<keyword evidence="3" id="KW-0378">Hydrolase</keyword>
<dbReference type="Pfam" id="PF13470">
    <property type="entry name" value="PIN_3"/>
    <property type="match status" value="1"/>
</dbReference>
<dbReference type="GO" id="GO:0016787">
    <property type="term" value="F:hydrolase activity"/>
    <property type="evidence" value="ECO:0007669"/>
    <property type="project" value="UniProtKB-KW"/>
</dbReference>
<name>A0A4Q7M2H0_9MICO</name>
<dbReference type="AlphaFoldDB" id="A0A4Q7M2H0"/>
<feature type="domain" description="PIN" evidence="5">
    <location>
        <begin position="7"/>
        <end position="115"/>
    </location>
</feature>
<dbReference type="Pfam" id="PF26343">
    <property type="entry name" value="VapC50_C"/>
    <property type="match status" value="1"/>
</dbReference>
<feature type="domain" description="VapC50 C-terminal" evidence="6">
    <location>
        <begin position="132"/>
        <end position="184"/>
    </location>
</feature>
<dbReference type="OrthoDB" id="113459at2"/>
<dbReference type="InterPro" id="IPR058652">
    <property type="entry name" value="VapC50_C"/>
</dbReference>
<dbReference type="RefSeq" id="WP_130412730.1">
    <property type="nucleotide sequence ID" value="NZ_SGWX01000001.1"/>
</dbReference>
<dbReference type="GO" id="GO:0046872">
    <property type="term" value="F:metal ion binding"/>
    <property type="evidence" value="ECO:0007669"/>
    <property type="project" value="UniProtKB-KW"/>
</dbReference>
<evidence type="ECO:0000256" key="2">
    <source>
        <dbReference type="ARBA" id="ARBA00022723"/>
    </source>
</evidence>
<keyword evidence="1" id="KW-0540">Nuclease</keyword>
<evidence type="ECO:0000256" key="1">
    <source>
        <dbReference type="ARBA" id="ARBA00022722"/>
    </source>
</evidence>
<accession>A0A4Q7M2H0</accession>